<evidence type="ECO:0000313" key="3">
    <source>
        <dbReference type="Proteomes" id="UP001501231"/>
    </source>
</evidence>
<evidence type="ECO:0000259" key="1">
    <source>
        <dbReference type="Pfam" id="PF01636"/>
    </source>
</evidence>
<evidence type="ECO:0000313" key="2">
    <source>
        <dbReference type="EMBL" id="GAA2414969.1"/>
    </source>
</evidence>
<keyword evidence="3" id="KW-1185">Reference proteome</keyword>
<dbReference type="EMBL" id="BAAARW010000011">
    <property type="protein sequence ID" value="GAA2414969.1"/>
    <property type="molecule type" value="Genomic_DNA"/>
</dbReference>
<reference evidence="2 3" key="1">
    <citation type="journal article" date="2019" name="Int. J. Syst. Evol. Microbiol.">
        <title>The Global Catalogue of Microorganisms (GCM) 10K type strain sequencing project: providing services to taxonomists for standard genome sequencing and annotation.</title>
        <authorList>
            <consortium name="The Broad Institute Genomics Platform"/>
            <consortium name="The Broad Institute Genome Sequencing Center for Infectious Disease"/>
            <person name="Wu L."/>
            <person name="Ma J."/>
        </authorList>
    </citation>
    <scope>NUCLEOTIDE SEQUENCE [LARGE SCALE GENOMIC DNA]</scope>
    <source>
        <strain evidence="2 3">JCM 3325</strain>
    </source>
</reference>
<dbReference type="InterPro" id="IPR011009">
    <property type="entry name" value="Kinase-like_dom_sf"/>
</dbReference>
<dbReference type="Pfam" id="PF01636">
    <property type="entry name" value="APH"/>
    <property type="match status" value="1"/>
</dbReference>
<dbReference type="Gene3D" id="3.90.1200.10">
    <property type="match status" value="1"/>
</dbReference>
<name>A0ABN3IWR4_9ACTN</name>
<organism evidence="2 3">
    <name type="scientific">Actinomadura vinacea</name>
    <dbReference type="NCBI Taxonomy" id="115336"/>
    <lineage>
        <taxon>Bacteria</taxon>
        <taxon>Bacillati</taxon>
        <taxon>Actinomycetota</taxon>
        <taxon>Actinomycetes</taxon>
        <taxon>Streptosporangiales</taxon>
        <taxon>Thermomonosporaceae</taxon>
        <taxon>Actinomadura</taxon>
    </lineage>
</organism>
<dbReference type="InterPro" id="IPR002575">
    <property type="entry name" value="Aminoglycoside_PTrfase"/>
</dbReference>
<accession>A0ABN3IWR4</accession>
<feature type="domain" description="Aminoglycoside phosphotransferase" evidence="1">
    <location>
        <begin position="100"/>
        <end position="260"/>
    </location>
</feature>
<dbReference type="SUPFAM" id="SSF56112">
    <property type="entry name" value="Protein kinase-like (PK-like)"/>
    <property type="match status" value="1"/>
</dbReference>
<proteinExistence type="predicted"/>
<sequence>MVFTVRMPPVADRPSPADPPDLFDRLAEIGAAEAGPGHAPQVLYERHGVLVVRVGDVVVKAHQANRDGGPLLERRMRVADTLPGLLLPSLGPPRDVDGRVVTLWPYGEPVTPDPDALPWEDGARLLARLHSTPPPEDVPGWGRPERVARQVAKLDGDTAAEREIRRAFGTLPAWLRGGANGRPRPPHGDRRALLHGDWHMGQMVRVQGTWRLIDVEDLGAGDPAWDLARPAALYSAGVLAHSDWSRFLGAYRAFQGPAVPAEGDPWEVLDIPARTLVVQIAATCVQSARKDDRPLDGTEQALVDTCTRISSVGSPA</sequence>
<protein>
    <submittedName>
        <fullName evidence="2">Aminoglycoside phosphotransferase family protein</fullName>
    </submittedName>
</protein>
<comment type="caution">
    <text evidence="2">The sequence shown here is derived from an EMBL/GenBank/DDBJ whole genome shotgun (WGS) entry which is preliminary data.</text>
</comment>
<dbReference type="Proteomes" id="UP001501231">
    <property type="component" value="Unassembled WGS sequence"/>
</dbReference>
<gene>
    <name evidence="2" type="ORF">GCM10010191_26280</name>
</gene>